<evidence type="ECO:0000256" key="1">
    <source>
        <dbReference type="ARBA" id="ARBA00010839"/>
    </source>
</evidence>
<protein>
    <recommendedName>
        <fullName evidence="2">UPF0225 protein PUW80_08685</fullName>
    </recommendedName>
</protein>
<reference evidence="4 5" key="1">
    <citation type="submission" date="2023-02" db="EMBL/GenBank/DDBJ databases">
        <title>Study of novel species of the Microbacterium genus.</title>
        <authorList>
            <person name="Arroyo-Herrera I."/>
            <person name="Roman-Ponce B."/>
            <person name="Vasquez-Murrieta M.S."/>
        </authorList>
    </citation>
    <scope>NUCLEOTIDE SEQUENCE [LARGE SCALE GENOMIC DNA]</scope>
    <source>
        <strain evidence="4 5">NE1TT3</strain>
    </source>
</reference>
<dbReference type="InterPro" id="IPR032710">
    <property type="entry name" value="NTF2-like_dom_sf"/>
</dbReference>
<dbReference type="Pfam" id="PF02810">
    <property type="entry name" value="SEC-C"/>
    <property type="match status" value="1"/>
</dbReference>
<keyword evidence="5" id="KW-1185">Reference proteome</keyword>
<dbReference type="RefSeq" id="WP_274264459.1">
    <property type="nucleotide sequence ID" value="NZ_JAQZCI010000002.1"/>
</dbReference>
<dbReference type="SUPFAM" id="SSF54427">
    <property type="entry name" value="NTF2-like"/>
    <property type="match status" value="1"/>
</dbReference>
<evidence type="ECO:0000256" key="2">
    <source>
        <dbReference type="HAMAP-Rule" id="MF_00612"/>
    </source>
</evidence>
<dbReference type="HAMAP" id="MF_00612">
    <property type="entry name" value="UPF0225"/>
    <property type="match status" value="1"/>
</dbReference>
<accession>A0ABT5SHX2</accession>
<dbReference type="Gene3D" id="3.10.450.50">
    <property type="match status" value="1"/>
</dbReference>
<dbReference type="InterPro" id="IPR004027">
    <property type="entry name" value="SEC_C_motif"/>
</dbReference>
<dbReference type="PANTHER" id="PTHR33747">
    <property type="entry name" value="UPF0225 PROTEIN SCO1677"/>
    <property type="match status" value="1"/>
</dbReference>
<comment type="similarity">
    <text evidence="1 2">Belongs to the UPF0225 family.</text>
</comment>
<dbReference type="InterPro" id="IPR048469">
    <property type="entry name" value="YchJ-like_M"/>
</dbReference>
<proteinExistence type="inferred from homology"/>
<sequence>MSFGEATGTRRPNGAASCPCGSGARFSACCGPLLDGVAAGTAEQLMRSRYTAFALRDEPYLMRTWHPETRPRSVDLDPATRWVGLTIERARGGTDDNAGVVEFRARWRAGDTAGELHEVSRFERRRARWVYVDGVTDEKPL</sequence>
<organism evidence="4 5">
    <name type="scientific">Microbacterium thalli</name>
    <dbReference type="NCBI Taxonomy" id="3027921"/>
    <lineage>
        <taxon>Bacteria</taxon>
        <taxon>Bacillati</taxon>
        <taxon>Actinomycetota</taxon>
        <taxon>Actinomycetes</taxon>
        <taxon>Micrococcales</taxon>
        <taxon>Microbacteriaceae</taxon>
        <taxon>Microbacterium</taxon>
    </lineage>
</organism>
<name>A0ABT5SHX2_9MICO</name>
<gene>
    <name evidence="4" type="ORF">PUW80_08685</name>
</gene>
<dbReference type="EMBL" id="JAQZCI010000002">
    <property type="protein sequence ID" value="MDD7962428.1"/>
    <property type="molecule type" value="Genomic_DNA"/>
</dbReference>
<evidence type="ECO:0000259" key="3">
    <source>
        <dbReference type="Pfam" id="PF17775"/>
    </source>
</evidence>
<evidence type="ECO:0000313" key="5">
    <source>
        <dbReference type="Proteomes" id="UP001218170"/>
    </source>
</evidence>
<comment type="caution">
    <text evidence="4">The sequence shown here is derived from an EMBL/GenBank/DDBJ whole genome shotgun (WGS) entry which is preliminary data.</text>
</comment>
<evidence type="ECO:0000313" key="4">
    <source>
        <dbReference type="EMBL" id="MDD7962428.1"/>
    </source>
</evidence>
<dbReference type="InterPro" id="IPR023006">
    <property type="entry name" value="YchJ-like"/>
</dbReference>
<dbReference type="PANTHER" id="PTHR33747:SF1">
    <property type="entry name" value="ADENYLATE CYCLASE-ASSOCIATED CAP C-TERMINAL DOMAIN-CONTAINING PROTEIN"/>
    <property type="match status" value="1"/>
</dbReference>
<feature type="domain" description="YchJ-like middle NTF2-like" evidence="3">
    <location>
        <begin position="41"/>
        <end position="134"/>
    </location>
</feature>
<dbReference type="SUPFAM" id="SSF103642">
    <property type="entry name" value="Sec-C motif"/>
    <property type="match status" value="1"/>
</dbReference>
<dbReference type="Proteomes" id="UP001218170">
    <property type="component" value="Unassembled WGS sequence"/>
</dbReference>
<dbReference type="Pfam" id="PF17775">
    <property type="entry name" value="YchJ_M-like"/>
    <property type="match status" value="1"/>
</dbReference>